<dbReference type="Gene3D" id="3.40.50.150">
    <property type="entry name" value="Vaccinia Virus protein VP39"/>
    <property type="match status" value="1"/>
</dbReference>
<reference evidence="4 5" key="1">
    <citation type="submission" date="2020-08" db="EMBL/GenBank/DDBJ databases">
        <title>Genomic Encyclopedia of Type Strains, Phase IV (KMG-IV): sequencing the most valuable type-strain genomes for metagenomic binning, comparative biology and taxonomic classification.</title>
        <authorList>
            <person name="Goeker M."/>
        </authorList>
    </citation>
    <scope>NUCLEOTIDE SEQUENCE [LARGE SCALE GENOMIC DNA]</scope>
    <source>
        <strain evidence="4 5">DSM 15895</strain>
    </source>
</reference>
<dbReference type="Proteomes" id="UP000525923">
    <property type="component" value="Unassembled WGS sequence"/>
</dbReference>
<keyword evidence="3" id="KW-0949">S-adenosyl-L-methionine</keyword>
<comment type="caution">
    <text evidence="4">The sequence shown here is derived from an EMBL/GenBank/DDBJ whole genome shotgun (WGS) entry which is preliminary data.</text>
</comment>
<evidence type="ECO:0000256" key="3">
    <source>
        <dbReference type="ARBA" id="ARBA00022691"/>
    </source>
</evidence>
<dbReference type="AlphaFoldDB" id="A0A7W8CVI5"/>
<evidence type="ECO:0000256" key="2">
    <source>
        <dbReference type="ARBA" id="ARBA00022679"/>
    </source>
</evidence>
<dbReference type="InterPro" id="IPR050362">
    <property type="entry name" value="Cation-dep_OMT"/>
</dbReference>
<dbReference type="EMBL" id="JACHHE010000005">
    <property type="protein sequence ID" value="MBB5180785.1"/>
    <property type="molecule type" value="Genomic_DNA"/>
</dbReference>
<dbReference type="PANTHER" id="PTHR10509:SF14">
    <property type="entry name" value="CAFFEOYL-COA O-METHYLTRANSFERASE 3-RELATED"/>
    <property type="match status" value="1"/>
</dbReference>
<keyword evidence="5" id="KW-1185">Reference proteome</keyword>
<keyword evidence="2 4" id="KW-0808">Transferase</keyword>
<evidence type="ECO:0000313" key="4">
    <source>
        <dbReference type="EMBL" id="MBB5180785.1"/>
    </source>
</evidence>
<dbReference type="GO" id="GO:0008757">
    <property type="term" value="F:S-adenosylmethionine-dependent methyltransferase activity"/>
    <property type="evidence" value="ECO:0007669"/>
    <property type="project" value="TreeGrafter"/>
</dbReference>
<dbReference type="InterPro" id="IPR002935">
    <property type="entry name" value="SAM_O-MeTrfase"/>
</dbReference>
<proteinExistence type="predicted"/>
<accession>A0A7W8CVI5</accession>
<dbReference type="OrthoDB" id="9799672at2"/>
<sequence length="203" mass="23078">MGQQQLAETLESIKSYAVQHHVPIMEEQGIDELTQLLDQQKPASILEIGAAIGFSAIKMAQALPVCKIDTIERDDSRFGQAEKFILESGYGERIRIFHADALEMDFSVLQPSYDAIFIDAAKGQYERFFEKYETLLPEGGIIYCDNMLMHGMADQPLADIPRRKRTMIRNIKKFREQMMANPLYDVQLLPVGDGIMVCKKKSQ</sequence>
<evidence type="ECO:0000256" key="1">
    <source>
        <dbReference type="ARBA" id="ARBA00022603"/>
    </source>
</evidence>
<dbReference type="InterPro" id="IPR029063">
    <property type="entry name" value="SAM-dependent_MTases_sf"/>
</dbReference>
<dbReference type="GO" id="GO:0032259">
    <property type="term" value="P:methylation"/>
    <property type="evidence" value="ECO:0007669"/>
    <property type="project" value="UniProtKB-KW"/>
</dbReference>
<keyword evidence="1 4" id="KW-0489">Methyltransferase</keyword>
<dbReference type="CDD" id="cd02440">
    <property type="entry name" value="AdoMet_MTases"/>
    <property type="match status" value="1"/>
</dbReference>
<dbReference type="SUPFAM" id="SSF53335">
    <property type="entry name" value="S-adenosyl-L-methionine-dependent methyltransferases"/>
    <property type="match status" value="1"/>
</dbReference>
<dbReference type="Pfam" id="PF01596">
    <property type="entry name" value="Methyltransf_3"/>
    <property type="match status" value="1"/>
</dbReference>
<dbReference type="RefSeq" id="WP_135500713.1">
    <property type="nucleotide sequence ID" value="NZ_JACHHE010000005.1"/>
</dbReference>
<dbReference type="PROSITE" id="PS51682">
    <property type="entry name" value="SAM_OMT_I"/>
    <property type="match status" value="1"/>
</dbReference>
<protein>
    <submittedName>
        <fullName evidence="4">Putative O-methyltransferase YrrM</fullName>
    </submittedName>
</protein>
<organism evidence="4 5">
    <name type="scientific">Planococcus koreensis</name>
    <dbReference type="NCBI Taxonomy" id="112331"/>
    <lineage>
        <taxon>Bacteria</taxon>
        <taxon>Bacillati</taxon>
        <taxon>Bacillota</taxon>
        <taxon>Bacilli</taxon>
        <taxon>Bacillales</taxon>
        <taxon>Caryophanaceae</taxon>
        <taxon>Planococcus</taxon>
    </lineage>
</organism>
<dbReference type="GO" id="GO:0008171">
    <property type="term" value="F:O-methyltransferase activity"/>
    <property type="evidence" value="ECO:0007669"/>
    <property type="project" value="InterPro"/>
</dbReference>
<evidence type="ECO:0000313" key="5">
    <source>
        <dbReference type="Proteomes" id="UP000525923"/>
    </source>
</evidence>
<gene>
    <name evidence="4" type="ORF">HNQ44_002214</name>
</gene>
<dbReference type="PANTHER" id="PTHR10509">
    <property type="entry name" value="O-METHYLTRANSFERASE-RELATED"/>
    <property type="match status" value="1"/>
</dbReference>
<name>A0A7W8CVI5_9BACL</name>